<evidence type="ECO:0000313" key="4">
    <source>
        <dbReference type="Proteomes" id="UP000249204"/>
    </source>
</evidence>
<dbReference type="Gene3D" id="2.60.40.1630">
    <property type="entry name" value="bacillus anthracis domain"/>
    <property type="match status" value="1"/>
</dbReference>
<feature type="transmembrane region" description="Helical" evidence="1">
    <location>
        <begin position="62"/>
        <end position="80"/>
    </location>
</feature>
<protein>
    <recommendedName>
        <fullName evidence="2">DUF4179 domain-containing protein</fullName>
    </recommendedName>
</protein>
<dbReference type="RefSeq" id="WP_111271603.1">
    <property type="nucleotide sequence ID" value="NZ_QKWW01000051.1"/>
</dbReference>
<proteinExistence type="predicted"/>
<evidence type="ECO:0000259" key="2">
    <source>
        <dbReference type="Pfam" id="PF13786"/>
    </source>
</evidence>
<gene>
    <name evidence="3" type="ORF">DN757_18155</name>
</gene>
<dbReference type="Proteomes" id="UP000249204">
    <property type="component" value="Unassembled WGS sequence"/>
</dbReference>
<keyword evidence="1" id="KW-0812">Transmembrane</keyword>
<evidence type="ECO:0000256" key="1">
    <source>
        <dbReference type="SAM" id="Phobius"/>
    </source>
</evidence>
<evidence type="ECO:0000313" key="3">
    <source>
        <dbReference type="EMBL" id="PZT54243.1"/>
    </source>
</evidence>
<reference evidence="3 4" key="1">
    <citation type="submission" date="2018-06" db="EMBL/GenBank/DDBJ databases">
        <title>Isolation of heavy metals resistant Paenibacillus silvae NC2 from Gold-Copper mine in ZiJin, China.</title>
        <authorList>
            <person name="Xu J."/>
            <person name="Mazhar H.S."/>
            <person name="Rensing C."/>
        </authorList>
    </citation>
    <scope>NUCLEOTIDE SEQUENCE [LARGE SCALE GENOMIC DNA]</scope>
    <source>
        <strain evidence="3 4">NC2</strain>
    </source>
</reference>
<feature type="domain" description="DUF4179" evidence="2">
    <location>
        <begin position="55"/>
        <end position="156"/>
    </location>
</feature>
<dbReference type="AlphaFoldDB" id="A0A2W6QAD5"/>
<dbReference type="EMBL" id="QKWW01000051">
    <property type="protein sequence ID" value="PZT54243.1"/>
    <property type="molecule type" value="Genomic_DNA"/>
</dbReference>
<sequence length="530" mass="61061">MKSKPTEQEVQWEKKLFQETPDFNFTENVMKEIEHVEMEHGEQEPVITGHGKRMRQRKRRRIISAAAACILLAGSLTVWTQPKLKHQVLSMFSPFWQQEDEIFKNEKEMSEWTWYGDYLRSKPLGLIQYPKIKVEDKGYSFEVKQVQFDGSRMIITVVEKGPDGKLLQAPLEAPLDEGGITVTDLLGNKVAKEARSGGDPSNLAHYVFLFEDDIPDTVVVKNEADHITISTEDKETGKSGREKVDLDWKFQFKVDTRKGKEMAVNQTIKDAAYTTKDGLEFELGRLIRTVNGIRLDMNITPNAEMISKLGPEWWRDIRMWYHFETDDADDSLSYIGDRINYSRAKVEGRLFNRKQHSLWWSDTPDNVNLPPDTKKLRFVLDGYSLPVQEEAEVTIQLEQGGETNKAMLKDNGDQISFTKYTYQKDEETKENELRMDMEGILKNDLGSPDDWTALDGTGKEYKVEFRGGVGTYKDDLQKTMDMEVLIMGFPADAKQITMKRKTINKMITDVDWSVDLPSYTTLPWEKAGQQ</sequence>
<keyword evidence="1" id="KW-0472">Membrane</keyword>
<name>A0A2W6QAD5_9BACL</name>
<dbReference type="InterPro" id="IPR025436">
    <property type="entry name" value="DUF4179"/>
</dbReference>
<keyword evidence="1" id="KW-1133">Transmembrane helix</keyword>
<dbReference type="Pfam" id="PF13786">
    <property type="entry name" value="DUF4179"/>
    <property type="match status" value="1"/>
</dbReference>
<comment type="caution">
    <text evidence="3">The sequence shown here is derived from an EMBL/GenBank/DDBJ whole genome shotgun (WGS) entry which is preliminary data.</text>
</comment>
<accession>A0A2W6QAD5</accession>
<organism evidence="3 4">
    <name type="scientific">Paenibacillus silvae</name>
    <dbReference type="NCBI Taxonomy" id="1325358"/>
    <lineage>
        <taxon>Bacteria</taxon>
        <taxon>Bacillati</taxon>
        <taxon>Bacillota</taxon>
        <taxon>Bacilli</taxon>
        <taxon>Bacillales</taxon>
        <taxon>Paenibacillaceae</taxon>
        <taxon>Paenibacillus</taxon>
    </lineage>
</organism>